<accession>A0A518DE32</accession>
<organism evidence="1 2">
    <name type="scientific">Pirellulimonas nuda</name>
    <dbReference type="NCBI Taxonomy" id="2528009"/>
    <lineage>
        <taxon>Bacteria</taxon>
        <taxon>Pseudomonadati</taxon>
        <taxon>Planctomycetota</taxon>
        <taxon>Planctomycetia</taxon>
        <taxon>Pirellulales</taxon>
        <taxon>Lacipirellulaceae</taxon>
        <taxon>Pirellulimonas</taxon>
    </lineage>
</organism>
<dbReference type="KEGG" id="pnd:Pla175_30870"/>
<reference evidence="1 2" key="1">
    <citation type="submission" date="2019-02" db="EMBL/GenBank/DDBJ databases">
        <title>Deep-cultivation of Planctomycetes and their phenomic and genomic characterization uncovers novel biology.</title>
        <authorList>
            <person name="Wiegand S."/>
            <person name="Jogler M."/>
            <person name="Boedeker C."/>
            <person name="Pinto D."/>
            <person name="Vollmers J."/>
            <person name="Rivas-Marin E."/>
            <person name="Kohn T."/>
            <person name="Peeters S.H."/>
            <person name="Heuer A."/>
            <person name="Rast P."/>
            <person name="Oberbeckmann S."/>
            <person name="Bunk B."/>
            <person name="Jeske O."/>
            <person name="Meyerdierks A."/>
            <person name="Storesund J.E."/>
            <person name="Kallscheuer N."/>
            <person name="Luecker S."/>
            <person name="Lage O.M."/>
            <person name="Pohl T."/>
            <person name="Merkel B.J."/>
            <person name="Hornburger P."/>
            <person name="Mueller R.-W."/>
            <person name="Bruemmer F."/>
            <person name="Labrenz M."/>
            <person name="Spormann A.M."/>
            <person name="Op den Camp H."/>
            <person name="Overmann J."/>
            <person name="Amann R."/>
            <person name="Jetten M.S.M."/>
            <person name="Mascher T."/>
            <person name="Medema M.H."/>
            <person name="Devos D.P."/>
            <person name="Kaster A.-K."/>
            <person name="Ovreas L."/>
            <person name="Rohde M."/>
            <person name="Galperin M.Y."/>
            <person name="Jogler C."/>
        </authorList>
    </citation>
    <scope>NUCLEOTIDE SEQUENCE [LARGE SCALE GENOMIC DNA]</scope>
    <source>
        <strain evidence="1 2">Pla175</strain>
    </source>
</reference>
<protein>
    <submittedName>
        <fullName evidence="1">Uncharacterized protein</fullName>
    </submittedName>
</protein>
<dbReference type="RefSeq" id="WP_145286726.1">
    <property type="nucleotide sequence ID" value="NZ_CP036291.1"/>
</dbReference>
<gene>
    <name evidence="1" type="ORF">Pla175_30870</name>
</gene>
<keyword evidence="2" id="KW-1185">Reference proteome</keyword>
<name>A0A518DE32_9BACT</name>
<proteinExistence type="predicted"/>
<dbReference type="AlphaFoldDB" id="A0A518DE32"/>
<dbReference type="Proteomes" id="UP000317429">
    <property type="component" value="Chromosome"/>
</dbReference>
<dbReference type="OrthoDB" id="234178at2"/>
<sequence>MRPTADATHPTTPGRRKKWRRIAAALAVVLAVGAWGARTAILHLSAARSAYAPLAPGNYKVPAERSLPWREQSELTTQILEGWASHPLGDWKTEGKIAAPRALLARMATRRDLDAANSYLMQQEPWGNAGSTWGLHPEGDFDFTMAALVPILFLYGDQPAVLYPQARDRLLNTLLPLEGGEALEKVPRTLGLVPDTENHLLMTEGSRYLKNRWLALNGSDLAKHDNLANGLEKWLLKLIKGMQAAGLYEFNSIPYEGYTLIALLNLEAFGSQAVQSAARQLLDQLNWNYAIGSLGLRRFPPFRRQYEHADDTSLNGDRHVALMAAWTSLLPDGPSEAKLPGSRHIAIWACWAPYRLPDKTAQWLLGTPTDYFARIGHGRDGSPELYSGGPGYLLSAGGVNRGERSLLVARPITLLLDDGATDLSQLLHLAGPGGDFRHWNNTGVWKNVAVAAGPVHVPDGWQPAATTELWSVFQCSQSLCAAVHSRPDLGVVHLIESSDPDEVLASLTEHNSDAERLRHSLLTSDGAAVSYDPHAPQDLWVITHIDNQPVDRRFDTWPRLDMTTD</sequence>
<evidence type="ECO:0000313" key="1">
    <source>
        <dbReference type="EMBL" id="QDU89692.1"/>
    </source>
</evidence>
<evidence type="ECO:0000313" key="2">
    <source>
        <dbReference type="Proteomes" id="UP000317429"/>
    </source>
</evidence>
<dbReference type="EMBL" id="CP036291">
    <property type="protein sequence ID" value="QDU89692.1"/>
    <property type="molecule type" value="Genomic_DNA"/>
</dbReference>